<dbReference type="GO" id="GO:0006357">
    <property type="term" value="P:regulation of transcription by RNA polymerase II"/>
    <property type="evidence" value="ECO:0007669"/>
    <property type="project" value="TreeGrafter"/>
</dbReference>
<gene>
    <name evidence="1" type="ORF">BpHYR1_040674</name>
</gene>
<keyword evidence="2" id="KW-1185">Reference proteome</keyword>
<evidence type="ECO:0000313" key="1">
    <source>
        <dbReference type="EMBL" id="RNA33732.1"/>
    </source>
</evidence>
<dbReference type="AlphaFoldDB" id="A0A3M7SD66"/>
<organism evidence="1 2">
    <name type="scientific">Brachionus plicatilis</name>
    <name type="common">Marine rotifer</name>
    <name type="synonym">Brachionus muelleri</name>
    <dbReference type="NCBI Taxonomy" id="10195"/>
    <lineage>
        <taxon>Eukaryota</taxon>
        <taxon>Metazoa</taxon>
        <taxon>Spiralia</taxon>
        <taxon>Gnathifera</taxon>
        <taxon>Rotifera</taxon>
        <taxon>Eurotatoria</taxon>
        <taxon>Monogononta</taxon>
        <taxon>Pseudotrocha</taxon>
        <taxon>Ploima</taxon>
        <taxon>Brachionidae</taxon>
        <taxon>Brachionus</taxon>
    </lineage>
</organism>
<proteinExistence type="predicted"/>
<evidence type="ECO:0000313" key="2">
    <source>
        <dbReference type="Proteomes" id="UP000276133"/>
    </source>
</evidence>
<accession>A0A3M7SD66</accession>
<reference evidence="1 2" key="1">
    <citation type="journal article" date="2018" name="Sci. Rep.">
        <title>Genomic signatures of local adaptation to the degree of environmental predictability in rotifers.</title>
        <authorList>
            <person name="Franch-Gras L."/>
            <person name="Hahn C."/>
            <person name="Garcia-Roger E.M."/>
            <person name="Carmona M.J."/>
            <person name="Serra M."/>
            <person name="Gomez A."/>
        </authorList>
    </citation>
    <scope>NUCLEOTIDE SEQUENCE [LARGE SCALE GENOMIC DNA]</scope>
    <source>
        <strain evidence="1">HYR1</strain>
    </source>
</reference>
<dbReference type="EMBL" id="REGN01001590">
    <property type="protein sequence ID" value="RNA33732.1"/>
    <property type="molecule type" value="Genomic_DNA"/>
</dbReference>
<dbReference type="InterPro" id="IPR052717">
    <property type="entry name" value="Vacuolar_transposase_reg"/>
</dbReference>
<sequence>MLQFIKWFVVSNSSFNNLKIPYLRNILDKTLNIPSYYIFRSKLLPGVLDKLYFAIENKLKEAVSVSLVLDLWTNNFNIDFIAFAAMLSFKTMEKESLVIAMTPMPGRHTSANINKAFLKLLQRYNFNRKKIHGIVCDEGSSLVKHFSQIDFSIEEYDIEKNTDEKNFDEPAFVDENIYQENEEAQMTENYSDDDSTAEFDKVYNIPKMSSTDEDIIEIFQEFQELNYKYEISSNGKEVELGVNKVPRFSCACHKANLAVRHAISLHKIGDDLKKLNLVNSQIRKSIQLNKTFNKSQATNATRWSSAFLMLELVKRAYDKELFNEENEDLTCPLSLKEVETYLQILRPAYRFSLTFQNSFSSISHLIPSLKRIFFSWENMDLEPEFERLAILLVVCFKEKFKYELESEIYQAATVLNLAIDTIALESPQPTIQQTDNEAMFFVELMRDVAMKKQNIEPEIYKIEVELDRKFLNCQTF</sequence>
<dbReference type="SUPFAM" id="SSF53098">
    <property type="entry name" value="Ribonuclease H-like"/>
    <property type="match status" value="1"/>
</dbReference>
<dbReference type="Proteomes" id="UP000276133">
    <property type="component" value="Unassembled WGS sequence"/>
</dbReference>
<protein>
    <submittedName>
        <fullName evidence="1">Zinc finger BED domain-containing 4-like</fullName>
    </submittedName>
</protein>
<dbReference type="OrthoDB" id="2389127at2759"/>
<dbReference type="InterPro" id="IPR012337">
    <property type="entry name" value="RNaseH-like_sf"/>
</dbReference>
<comment type="caution">
    <text evidence="1">The sequence shown here is derived from an EMBL/GenBank/DDBJ whole genome shotgun (WGS) entry which is preliminary data.</text>
</comment>
<dbReference type="PANTHER" id="PTHR46169:SF29">
    <property type="entry name" value="DNA REPLICATION-RELATED ELEMENT FACTOR, ISOFORM A"/>
    <property type="match status" value="1"/>
</dbReference>
<dbReference type="PANTHER" id="PTHR46169">
    <property type="entry name" value="DNA REPLICATION-RELATED ELEMENT FACTOR, ISOFORM A"/>
    <property type="match status" value="1"/>
</dbReference>
<name>A0A3M7SD66_BRAPC</name>
<dbReference type="GO" id="GO:0005634">
    <property type="term" value="C:nucleus"/>
    <property type="evidence" value="ECO:0007669"/>
    <property type="project" value="TreeGrafter"/>
</dbReference>